<reference evidence="2" key="1">
    <citation type="journal article" date="2020" name="Nature">
        <title>Giant virus diversity and host interactions through global metagenomics.</title>
        <authorList>
            <person name="Schulz F."/>
            <person name="Roux S."/>
            <person name="Paez-Espino D."/>
            <person name="Jungbluth S."/>
            <person name="Walsh D.A."/>
            <person name="Denef V.J."/>
            <person name="McMahon K.D."/>
            <person name="Konstantinidis K.T."/>
            <person name="Eloe-Fadrosh E.A."/>
            <person name="Kyrpides N.C."/>
            <person name="Woyke T."/>
        </authorList>
    </citation>
    <scope>NUCLEOTIDE SEQUENCE</scope>
    <source>
        <strain evidence="2">GVMAG-M-3300023179-27</strain>
    </source>
</reference>
<accession>A0A6C0ECC2</accession>
<feature type="compositionally biased region" description="Basic and acidic residues" evidence="1">
    <location>
        <begin position="300"/>
        <end position="312"/>
    </location>
</feature>
<protein>
    <submittedName>
        <fullName evidence="2">Uncharacterized protein</fullName>
    </submittedName>
</protein>
<sequence>MAVYIKNAVQRGDFVDFMNNNWLPTEYKMNHDALYIGCCYENKSKVGITQGHRIGKREKEWQKKINDIKFVKIWCTDKINMRYMENLIHLFKSLGLHYDDPNAGSTEIFNTEPVYCIECIEILMQLLENTNFNRQIFVNDIIEYSNMSDNNKFSFINPNVKETQHMKRIMYFAIPPPKGELQLTFGKSQLSAYKTSKRTSPKKEPISTDIKQDIENMFEQVYITRTGKYYHKANKCGDYNINIEATIYDALKQGFKPCRYCILTSTTPSKIEKEPSETKIDTQSDTSDLNKRMLSKSDDFTEIPLEKPKDETSQLTPTMPPKKLGLFGRMKEFIKNTFNRISNFIKSILKKCCGICFFP</sequence>
<organism evidence="2">
    <name type="scientific">viral metagenome</name>
    <dbReference type="NCBI Taxonomy" id="1070528"/>
    <lineage>
        <taxon>unclassified sequences</taxon>
        <taxon>metagenomes</taxon>
        <taxon>organismal metagenomes</taxon>
    </lineage>
</organism>
<feature type="region of interest" description="Disordered" evidence="1">
    <location>
        <begin position="300"/>
        <end position="321"/>
    </location>
</feature>
<dbReference type="AlphaFoldDB" id="A0A6C0ECC2"/>
<name>A0A6C0ECC2_9ZZZZ</name>
<proteinExistence type="predicted"/>
<evidence type="ECO:0000313" key="2">
    <source>
        <dbReference type="EMBL" id="QHT25919.1"/>
    </source>
</evidence>
<evidence type="ECO:0000256" key="1">
    <source>
        <dbReference type="SAM" id="MobiDB-lite"/>
    </source>
</evidence>
<dbReference type="EMBL" id="MN739776">
    <property type="protein sequence ID" value="QHT25919.1"/>
    <property type="molecule type" value="Genomic_DNA"/>
</dbReference>